<comment type="caution">
    <text evidence="10">The sequence shown here is derived from an EMBL/GenBank/DDBJ whole genome shotgun (WGS) entry which is preliminary data.</text>
</comment>
<dbReference type="GO" id="GO:0071949">
    <property type="term" value="F:FAD binding"/>
    <property type="evidence" value="ECO:0007669"/>
    <property type="project" value="InterPro"/>
</dbReference>
<dbReference type="SUPFAM" id="SSF56176">
    <property type="entry name" value="FAD-binding/transporter-associated domain-like"/>
    <property type="match status" value="1"/>
</dbReference>
<dbReference type="PROSITE" id="PS51387">
    <property type="entry name" value="FAD_PCMH"/>
    <property type="match status" value="1"/>
</dbReference>
<evidence type="ECO:0000256" key="8">
    <source>
        <dbReference type="SAM" id="SignalP"/>
    </source>
</evidence>
<dbReference type="Pfam" id="PF08031">
    <property type="entry name" value="BBE"/>
    <property type="match status" value="1"/>
</dbReference>
<evidence type="ECO:0000256" key="2">
    <source>
        <dbReference type="ARBA" id="ARBA00005466"/>
    </source>
</evidence>
<feature type="chain" id="PRO_5032920797" evidence="8">
    <location>
        <begin position="20"/>
        <end position="531"/>
    </location>
</feature>
<dbReference type="InterPro" id="IPR012951">
    <property type="entry name" value="BBE"/>
</dbReference>
<dbReference type="InterPro" id="IPR006094">
    <property type="entry name" value="Oxid_FAD_bind_N"/>
</dbReference>
<evidence type="ECO:0000256" key="5">
    <source>
        <dbReference type="ARBA" id="ARBA00022827"/>
    </source>
</evidence>
<dbReference type="InterPro" id="IPR016167">
    <property type="entry name" value="FAD-bd_PCMH_sub1"/>
</dbReference>
<evidence type="ECO:0000256" key="7">
    <source>
        <dbReference type="ARBA" id="ARBA00023180"/>
    </source>
</evidence>
<keyword evidence="11" id="KW-1185">Reference proteome</keyword>
<dbReference type="PANTHER" id="PTHR32448">
    <property type="entry name" value="OS08G0158400 PROTEIN"/>
    <property type="match status" value="1"/>
</dbReference>
<evidence type="ECO:0000256" key="1">
    <source>
        <dbReference type="ARBA" id="ARBA00001974"/>
    </source>
</evidence>
<evidence type="ECO:0000313" key="11">
    <source>
        <dbReference type="Proteomes" id="UP000623129"/>
    </source>
</evidence>
<keyword evidence="7" id="KW-0325">Glycoprotein</keyword>
<dbReference type="Pfam" id="PF01565">
    <property type="entry name" value="FAD_binding_4"/>
    <property type="match status" value="1"/>
</dbReference>
<proteinExistence type="inferred from homology"/>
<dbReference type="Gene3D" id="3.40.462.20">
    <property type="match status" value="1"/>
</dbReference>
<reference evidence="10" key="1">
    <citation type="submission" date="2020-01" db="EMBL/GenBank/DDBJ databases">
        <title>Genome sequence of Kobresia littledalei, the first chromosome-level genome in the family Cyperaceae.</title>
        <authorList>
            <person name="Qu G."/>
        </authorList>
    </citation>
    <scope>NUCLEOTIDE SEQUENCE</scope>
    <source>
        <strain evidence="10">C.B.Clarke</strain>
        <tissue evidence="10">Leaf</tissue>
    </source>
</reference>
<dbReference type="AlphaFoldDB" id="A0A833QU23"/>
<comment type="cofactor">
    <cofactor evidence="1">
        <name>FAD</name>
        <dbReference type="ChEBI" id="CHEBI:57692"/>
    </cofactor>
</comment>
<dbReference type="InterPro" id="IPR016166">
    <property type="entry name" value="FAD-bd_PCMH"/>
</dbReference>
<organism evidence="10 11">
    <name type="scientific">Carex littledalei</name>
    <dbReference type="NCBI Taxonomy" id="544730"/>
    <lineage>
        <taxon>Eukaryota</taxon>
        <taxon>Viridiplantae</taxon>
        <taxon>Streptophyta</taxon>
        <taxon>Embryophyta</taxon>
        <taxon>Tracheophyta</taxon>
        <taxon>Spermatophyta</taxon>
        <taxon>Magnoliopsida</taxon>
        <taxon>Liliopsida</taxon>
        <taxon>Poales</taxon>
        <taxon>Cyperaceae</taxon>
        <taxon>Cyperoideae</taxon>
        <taxon>Cariceae</taxon>
        <taxon>Carex</taxon>
        <taxon>Carex subgen. Euthyceras</taxon>
    </lineage>
</organism>
<protein>
    <submittedName>
        <fullName evidence="10">Tetrahydrocannabinolic acid synthase-like protein</fullName>
    </submittedName>
</protein>
<dbReference type="EMBL" id="SWLB01000020">
    <property type="protein sequence ID" value="KAF3325193.1"/>
    <property type="molecule type" value="Genomic_DNA"/>
</dbReference>
<dbReference type="Gene3D" id="3.30.43.10">
    <property type="entry name" value="Uridine Diphospho-n-acetylenolpyruvylglucosamine Reductase, domain 2"/>
    <property type="match status" value="1"/>
</dbReference>
<keyword evidence="5" id="KW-0274">FAD</keyword>
<keyword evidence="4 8" id="KW-0732">Signal</keyword>
<accession>A0A833QU23</accession>
<dbReference type="GO" id="GO:0016491">
    <property type="term" value="F:oxidoreductase activity"/>
    <property type="evidence" value="ECO:0007669"/>
    <property type="project" value="UniProtKB-KW"/>
</dbReference>
<evidence type="ECO:0000259" key="9">
    <source>
        <dbReference type="PROSITE" id="PS51387"/>
    </source>
</evidence>
<evidence type="ECO:0000313" key="10">
    <source>
        <dbReference type="EMBL" id="KAF3325193.1"/>
    </source>
</evidence>
<evidence type="ECO:0000256" key="6">
    <source>
        <dbReference type="ARBA" id="ARBA00023002"/>
    </source>
</evidence>
<dbReference type="InterPro" id="IPR036318">
    <property type="entry name" value="FAD-bd_PCMH-like_sf"/>
</dbReference>
<feature type="domain" description="FAD-binding PCMH-type" evidence="9">
    <location>
        <begin position="70"/>
        <end position="246"/>
    </location>
</feature>
<comment type="similarity">
    <text evidence="2">Belongs to the oxygen-dependent FAD-linked oxidoreductase family.</text>
</comment>
<dbReference type="Gene3D" id="3.30.465.10">
    <property type="match status" value="1"/>
</dbReference>
<dbReference type="Proteomes" id="UP000623129">
    <property type="component" value="Unassembled WGS sequence"/>
</dbReference>
<dbReference type="PROSITE" id="PS00862">
    <property type="entry name" value="OX2_COVAL_FAD"/>
    <property type="match status" value="1"/>
</dbReference>
<dbReference type="OrthoDB" id="637626at2759"/>
<dbReference type="InterPro" id="IPR006093">
    <property type="entry name" value="Oxy_OxRdtase_FAD_BS"/>
</dbReference>
<dbReference type="InterPro" id="IPR016169">
    <property type="entry name" value="FAD-bd_PCMH_sub2"/>
</dbReference>
<keyword evidence="6" id="KW-0560">Oxidoreductase</keyword>
<evidence type="ECO:0000256" key="4">
    <source>
        <dbReference type="ARBA" id="ARBA00022729"/>
    </source>
</evidence>
<name>A0A833QU23_9POAL</name>
<feature type="signal peptide" evidence="8">
    <location>
        <begin position="1"/>
        <end position="19"/>
    </location>
</feature>
<gene>
    <name evidence="10" type="ORF">FCM35_KLT10264</name>
</gene>
<keyword evidence="3" id="KW-0285">Flavoprotein</keyword>
<sequence length="531" mass="59380">MESICKTLLLLLCFSLSLALPIQCYQTFLDCLLHQAPNSNLSQLVYTQNNPSFTSLLDTSIQNLRFISSNTTKPLLILKPTNVREVQASIICCKNHSLPIRVRSGGHDDEGLSYRSISATQFVMIDLASLRDIHVDPYQRIAWVQSGATLGELYYAISQKSGTLAFPAGSCPTVCVGGLFSGGGLGIMSRKFGLSVDNIIDAELIDANGRVLNKAYMGEDLFWAIRGGGGGSFGIVISWKISLVQVPNIVSVFTITKTLKQGAISLVEKWQRIAPNFSEDVLLKFAIEAPEINVGEPVAVFKSFYVGRCSGLLNYMQFHFPELGPEKDDCEEMSWIQSVVYFAGFGHAKPETVLLDRRSEPKKYGKGTSDFVTDLIPYKIWQDIFDKFRYEGAGIMEFDTQGGRVSTISDSDTPFPHRKGVLYKIHYLVFWPDNADVAGEKYLGWVQEMRCFMTPYVSKNPRGAYVNFRDLDLGMNEEGNTNYENSRVWGEKYFKGNFKRLALAKGKVDPENFFWHEQSIPPLVSGLFSES</sequence>
<evidence type="ECO:0000256" key="3">
    <source>
        <dbReference type="ARBA" id="ARBA00022630"/>
    </source>
</evidence>